<comment type="caution">
    <text evidence="13">The sequence shown here is derived from an EMBL/GenBank/DDBJ whole genome shotgun (WGS) entry which is preliminary data.</text>
</comment>
<organism evidence="13 14">
    <name type="scientific">Collybiopsis confluens</name>
    <dbReference type="NCBI Taxonomy" id="2823264"/>
    <lineage>
        <taxon>Eukaryota</taxon>
        <taxon>Fungi</taxon>
        <taxon>Dikarya</taxon>
        <taxon>Basidiomycota</taxon>
        <taxon>Agaricomycotina</taxon>
        <taxon>Agaricomycetes</taxon>
        <taxon>Agaricomycetidae</taxon>
        <taxon>Agaricales</taxon>
        <taxon>Marasmiineae</taxon>
        <taxon>Omphalotaceae</taxon>
        <taxon>Collybiopsis</taxon>
    </lineage>
</organism>
<reference evidence="13 14" key="1">
    <citation type="journal article" date="2020" name="ISME J.">
        <title>Uncovering the hidden diversity of litter-decomposition mechanisms in mushroom-forming fungi.</title>
        <authorList>
            <person name="Floudas D."/>
            <person name="Bentzer J."/>
            <person name="Ahren D."/>
            <person name="Johansson T."/>
            <person name="Persson P."/>
            <person name="Tunlid A."/>
        </authorList>
    </citation>
    <scope>NUCLEOTIDE SEQUENCE [LARGE SCALE GENOMIC DNA]</scope>
    <source>
        <strain evidence="13 14">CBS 406.79</strain>
    </source>
</reference>
<evidence type="ECO:0000259" key="11">
    <source>
        <dbReference type="Pfam" id="PF00675"/>
    </source>
</evidence>
<proteinExistence type="inferred from homology"/>
<keyword evidence="14" id="KW-1185">Reference proteome</keyword>
<evidence type="ECO:0000256" key="6">
    <source>
        <dbReference type="ARBA" id="ARBA00022982"/>
    </source>
</evidence>
<dbReference type="InterPro" id="IPR011765">
    <property type="entry name" value="Pept_M16_N"/>
</dbReference>
<protein>
    <recommendedName>
        <fullName evidence="10">Cytochrome b-c1 complex subunit 2, mitochondrial</fullName>
    </recommendedName>
</protein>
<evidence type="ECO:0000256" key="8">
    <source>
        <dbReference type="ARBA" id="ARBA00023136"/>
    </source>
</evidence>
<keyword evidence="8" id="KW-0472">Membrane</keyword>
<dbReference type="Pfam" id="PF05193">
    <property type="entry name" value="Peptidase_M16_C"/>
    <property type="match status" value="1"/>
</dbReference>
<dbReference type="InterPro" id="IPR007863">
    <property type="entry name" value="Peptidase_M16_C"/>
</dbReference>
<dbReference type="GO" id="GO:0005743">
    <property type="term" value="C:mitochondrial inner membrane"/>
    <property type="evidence" value="ECO:0007669"/>
    <property type="project" value="UniProtKB-SubCell"/>
</dbReference>
<evidence type="ECO:0000256" key="1">
    <source>
        <dbReference type="ARBA" id="ARBA00004443"/>
    </source>
</evidence>
<gene>
    <name evidence="13" type="ORF">D9757_012200</name>
</gene>
<keyword evidence="7" id="KW-0496">Mitochondrion</keyword>
<sequence length="450" mass="46509">MLAARASTRRTVTQRVNSAARSFATVVDSAGIKVASVDNNQPTSSVTFLLKAGSRYETKPGVAHALKNFSFKSTANRSALGTVRESEIYGGVLSASLSREHLALTAEFLRGDEQYFVDVLSSILLTTRFARHEYNEYVLPTTHGEISSSTPSANPSFQAIEIAHALAFHNGLGSSIIAPPHFEHHVSHEDVRDFAKSIFGNRENLAVLGTGIDQGKLVGLVEKALSGLGGSAPASSSSSTSSKYFGGETRVQADSAHGHGGPQTVFIGFGTAGSPPPASLSVLSSYLSPTPSLKWTSGTSPIASALASSGVPASVKVVYLPYSDAALFGFLVQGANGEAVAKAGKIAVDALKSVSSGLKGDEWKKAVAKAKFAAASTLEGREGLVQILGGKVLAASGPSTAAAVEETIKALDRVDESAFAKTTSELVKAKPVFVAVGDVASLPYADALGL</sequence>
<name>A0A8H5CW60_9AGAR</name>
<accession>A0A8H5CW60</accession>
<dbReference type="PANTHER" id="PTHR11851">
    <property type="entry name" value="METALLOPROTEASE"/>
    <property type="match status" value="1"/>
</dbReference>
<evidence type="ECO:0000313" key="14">
    <source>
        <dbReference type="Proteomes" id="UP000518752"/>
    </source>
</evidence>
<dbReference type="OrthoDB" id="6369905at2759"/>
<evidence type="ECO:0000256" key="9">
    <source>
        <dbReference type="ARBA" id="ARBA00038146"/>
    </source>
</evidence>
<comment type="similarity">
    <text evidence="9">Belongs to the peptidase M16 family. UQCRC2/QCR2 subfamily.</text>
</comment>
<evidence type="ECO:0000256" key="3">
    <source>
        <dbReference type="ARBA" id="ARBA00022660"/>
    </source>
</evidence>
<keyword evidence="6" id="KW-0249">Electron transport</keyword>
<dbReference type="Pfam" id="PF00675">
    <property type="entry name" value="Peptidase_M16"/>
    <property type="match status" value="1"/>
</dbReference>
<dbReference type="FunFam" id="3.30.830.10:FF:000021">
    <property type="entry name" value="Cytochrome b-c1 complex subunit 2"/>
    <property type="match status" value="1"/>
</dbReference>
<evidence type="ECO:0000256" key="4">
    <source>
        <dbReference type="ARBA" id="ARBA00022792"/>
    </source>
</evidence>
<comment type="subcellular location">
    <subcellularLocation>
        <location evidence="1">Mitochondrion inner membrane</location>
        <topology evidence="1">Peripheral membrane protein</topology>
        <orientation evidence="1">Matrix side</orientation>
    </subcellularLocation>
</comment>
<feature type="domain" description="Peptidase M16 N-terminal" evidence="11">
    <location>
        <begin position="33"/>
        <end position="178"/>
    </location>
</feature>
<dbReference type="Proteomes" id="UP000518752">
    <property type="component" value="Unassembled WGS sequence"/>
</dbReference>
<dbReference type="SUPFAM" id="SSF63411">
    <property type="entry name" value="LuxS/MPP-like metallohydrolase"/>
    <property type="match status" value="2"/>
</dbReference>
<keyword evidence="3" id="KW-0679">Respiratory chain</keyword>
<evidence type="ECO:0000256" key="7">
    <source>
        <dbReference type="ARBA" id="ARBA00023128"/>
    </source>
</evidence>
<dbReference type="AlphaFoldDB" id="A0A8H5CW60"/>
<evidence type="ECO:0000259" key="12">
    <source>
        <dbReference type="Pfam" id="PF05193"/>
    </source>
</evidence>
<keyword evidence="2" id="KW-0813">Transport</keyword>
<dbReference type="EMBL" id="JAACJN010000311">
    <property type="protein sequence ID" value="KAF5349067.1"/>
    <property type="molecule type" value="Genomic_DNA"/>
</dbReference>
<feature type="domain" description="Peptidase M16 C-terminal" evidence="12">
    <location>
        <begin position="186"/>
        <end position="368"/>
    </location>
</feature>
<evidence type="ECO:0000256" key="10">
    <source>
        <dbReference type="ARBA" id="ARBA00040751"/>
    </source>
</evidence>
<evidence type="ECO:0000256" key="2">
    <source>
        <dbReference type="ARBA" id="ARBA00022448"/>
    </source>
</evidence>
<evidence type="ECO:0000256" key="5">
    <source>
        <dbReference type="ARBA" id="ARBA00022946"/>
    </source>
</evidence>
<dbReference type="Gene3D" id="3.30.830.10">
    <property type="entry name" value="Metalloenzyme, LuxS/M16 peptidase-like"/>
    <property type="match status" value="2"/>
</dbReference>
<dbReference type="GO" id="GO:0046872">
    <property type="term" value="F:metal ion binding"/>
    <property type="evidence" value="ECO:0007669"/>
    <property type="project" value="InterPro"/>
</dbReference>
<keyword evidence="5" id="KW-0809">Transit peptide</keyword>
<dbReference type="InterPro" id="IPR011249">
    <property type="entry name" value="Metalloenz_LuxS/M16"/>
</dbReference>
<evidence type="ECO:0000313" key="13">
    <source>
        <dbReference type="EMBL" id="KAF5349067.1"/>
    </source>
</evidence>
<dbReference type="PANTHER" id="PTHR11851:SF209">
    <property type="entry name" value="CYTOCHROME B-C1 COMPLEX SUBUNIT 2, MITOCHONDRIAL"/>
    <property type="match status" value="1"/>
</dbReference>
<keyword evidence="4" id="KW-0999">Mitochondrion inner membrane</keyword>
<dbReference type="InterPro" id="IPR050361">
    <property type="entry name" value="MPP/UQCRC_Complex"/>
</dbReference>